<reference evidence="3 4" key="1">
    <citation type="submission" date="2016-05" db="EMBL/GenBank/DDBJ databases">
        <authorList>
            <person name="Naeem Raeece"/>
        </authorList>
    </citation>
    <scope>NUCLEOTIDE SEQUENCE [LARGE SCALE GENOMIC DNA]</scope>
</reference>
<evidence type="ECO:0000313" key="1">
    <source>
        <dbReference type="EMBL" id="SBT34978.1"/>
    </source>
</evidence>
<dbReference type="AlphaFoldDB" id="A0A1A8YV34"/>
<evidence type="ECO:0000313" key="2">
    <source>
        <dbReference type="EMBL" id="SBT35391.1"/>
    </source>
</evidence>
<evidence type="ECO:0000313" key="3">
    <source>
        <dbReference type="Proteomes" id="UP000078550"/>
    </source>
</evidence>
<sequence length="72" mass="7644">MHLSRQNRGCKNSAGRGGKFLRPPCLSGIRCYCSLDVGTPSNAATEAVESASLRDSSSLAKFASCRVSRLPL</sequence>
<dbReference type="EMBL" id="FLRE01000100">
    <property type="protein sequence ID" value="SBT35391.1"/>
    <property type="molecule type" value="Genomic_DNA"/>
</dbReference>
<evidence type="ECO:0000313" key="4">
    <source>
        <dbReference type="Proteomes" id="UP000078555"/>
    </source>
</evidence>
<keyword evidence="4" id="KW-1185">Reference proteome</keyword>
<proteinExistence type="predicted"/>
<dbReference type="EMBL" id="FLRD01000078">
    <property type="protein sequence ID" value="SBT34978.1"/>
    <property type="molecule type" value="Genomic_DNA"/>
</dbReference>
<dbReference type="Proteomes" id="UP000078555">
    <property type="component" value="Unassembled WGS sequence"/>
</dbReference>
<gene>
    <name evidence="1" type="ORF">POVWA1_024980</name>
    <name evidence="2" type="ORF">POVWA2_024830</name>
</gene>
<name>A0A1A8YV34_PLAOA</name>
<protein>
    <submittedName>
        <fullName evidence="2">Uncharacterized protein</fullName>
    </submittedName>
</protein>
<organism evidence="2 3">
    <name type="scientific">Plasmodium ovale wallikeri</name>
    <dbReference type="NCBI Taxonomy" id="864142"/>
    <lineage>
        <taxon>Eukaryota</taxon>
        <taxon>Sar</taxon>
        <taxon>Alveolata</taxon>
        <taxon>Apicomplexa</taxon>
        <taxon>Aconoidasida</taxon>
        <taxon>Haemosporida</taxon>
        <taxon>Plasmodiidae</taxon>
        <taxon>Plasmodium</taxon>
        <taxon>Plasmodium (Plasmodium)</taxon>
    </lineage>
</organism>
<dbReference type="Proteomes" id="UP000078550">
    <property type="component" value="Unassembled WGS sequence"/>
</dbReference>
<accession>A0A1A8YV34</accession>
<reference evidence="2" key="2">
    <citation type="submission" date="2016-05" db="EMBL/GenBank/DDBJ databases">
        <authorList>
            <person name="Lavstsen T."/>
            <person name="Jespersen J.S."/>
        </authorList>
    </citation>
    <scope>NUCLEOTIDE SEQUENCE [LARGE SCALE GENOMIC DNA]</scope>
</reference>